<accession>A0A4Q1CHR6</accession>
<keyword evidence="1" id="KW-0472">Membrane</keyword>
<dbReference type="OrthoDB" id="9833401at2"/>
<evidence type="ECO:0000313" key="2">
    <source>
        <dbReference type="EMBL" id="RXK59888.1"/>
    </source>
</evidence>
<reference evidence="2 3" key="1">
    <citation type="submission" date="2019-01" db="EMBL/GenBank/DDBJ databases">
        <title>Lacibacter sp. strain TTM-7.</title>
        <authorList>
            <person name="Chen W.-M."/>
        </authorList>
    </citation>
    <scope>NUCLEOTIDE SEQUENCE [LARGE SCALE GENOMIC DNA]</scope>
    <source>
        <strain evidence="2 3">TTM-7</strain>
    </source>
</reference>
<evidence type="ECO:0000313" key="3">
    <source>
        <dbReference type="Proteomes" id="UP000290204"/>
    </source>
</evidence>
<keyword evidence="1" id="KW-0812">Transmembrane</keyword>
<sequence length="117" mass="13269">MIDLTQLTLEILGFIPGDIFGLTQSTLEIHIVLFGGLVFVSMLVGFLYGRKSIKAKEKRILEVEEEMLAAHQEILQYAKANKQLKETLEKAKIPYPVTRIDEEEDEKVRKIPLGKIG</sequence>
<keyword evidence="3" id="KW-1185">Reference proteome</keyword>
<dbReference type="Proteomes" id="UP000290204">
    <property type="component" value="Unassembled WGS sequence"/>
</dbReference>
<organism evidence="2 3">
    <name type="scientific">Lacibacter luteus</name>
    <dbReference type="NCBI Taxonomy" id="2508719"/>
    <lineage>
        <taxon>Bacteria</taxon>
        <taxon>Pseudomonadati</taxon>
        <taxon>Bacteroidota</taxon>
        <taxon>Chitinophagia</taxon>
        <taxon>Chitinophagales</taxon>
        <taxon>Chitinophagaceae</taxon>
        <taxon>Lacibacter</taxon>
    </lineage>
</organism>
<comment type="caution">
    <text evidence="2">The sequence shown here is derived from an EMBL/GenBank/DDBJ whole genome shotgun (WGS) entry which is preliminary data.</text>
</comment>
<evidence type="ECO:0000256" key="1">
    <source>
        <dbReference type="SAM" id="Phobius"/>
    </source>
</evidence>
<dbReference type="RefSeq" id="WP_129131262.1">
    <property type="nucleotide sequence ID" value="NZ_SDHW01000003.1"/>
</dbReference>
<dbReference type="AlphaFoldDB" id="A0A4Q1CHR6"/>
<gene>
    <name evidence="2" type="ORF">ESA94_12625</name>
</gene>
<dbReference type="EMBL" id="SDHW01000003">
    <property type="protein sequence ID" value="RXK59888.1"/>
    <property type="molecule type" value="Genomic_DNA"/>
</dbReference>
<keyword evidence="1" id="KW-1133">Transmembrane helix</keyword>
<feature type="transmembrane region" description="Helical" evidence="1">
    <location>
        <begin position="29"/>
        <end position="49"/>
    </location>
</feature>
<proteinExistence type="predicted"/>
<name>A0A4Q1CHR6_9BACT</name>
<protein>
    <recommendedName>
        <fullName evidence="4">LapA family protein</fullName>
    </recommendedName>
</protein>
<evidence type="ECO:0008006" key="4">
    <source>
        <dbReference type="Google" id="ProtNLM"/>
    </source>
</evidence>